<keyword evidence="3" id="KW-1003">Cell membrane</keyword>
<dbReference type="NCBIfam" id="TIGR00797">
    <property type="entry name" value="matE"/>
    <property type="match status" value="1"/>
</dbReference>
<dbReference type="GO" id="GO:0015297">
    <property type="term" value="F:antiporter activity"/>
    <property type="evidence" value="ECO:0007669"/>
    <property type="project" value="InterPro"/>
</dbReference>
<evidence type="ECO:0000256" key="7">
    <source>
        <dbReference type="SAM" id="Phobius"/>
    </source>
</evidence>
<feature type="transmembrane region" description="Helical" evidence="7">
    <location>
        <begin position="161"/>
        <end position="183"/>
    </location>
</feature>
<dbReference type="GO" id="GO:0005886">
    <property type="term" value="C:plasma membrane"/>
    <property type="evidence" value="ECO:0007669"/>
    <property type="project" value="UniProtKB-SubCell"/>
</dbReference>
<keyword evidence="4 7" id="KW-0812">Transmembrane</keyword>
<feature type="transmembrane region" description="Helical" evidence="7">
    <location>
        <begin position="132"/>
        <end position="154"/>
    </location>
</feature>
<protein>
    <submittedName>
        <fullName evidence="8">Putative efflux protein, MATE family</fullName>
    </submittedName>
</protein>
<feature type="transmembrane region" description="Helical" evidence="7">
    <location>
        <begin position="90"/>
        <end position="112"/>
    </location>
</feature>
<evidence type="ECO:0000256" key="5">
    <source>
        <dbReference type="ARBA" id="ARBA00022989"/>
    </source>
</evidence>
<keyword evidence="5 7" id="KW-1133">Transmembrane helix</keyword>
<dbReference type="Proteomes" id="UP000194474">
    <property type="component" value="Unassembled WGS sequence"/>
</dbReference>
<dbReference type="Pfam" id="PF01554">
    <property type="entry name" value="MatE"/>
    <property type="match status" value="2"/>
</dbReference>
<comment type="subcellular location">
    <subcellularLocation>
        <location evidence="1">Cell inner membrane</location>
        <topology evidence="1">Multi-pass membrane protein</topology>
    </subcellularLocation>
</comment>
<dbReference type="CDD" id="cd13138">
    <property type="entry name" value="MATE_yoeA_like"/>
    <property type="match status" value="1"/>
</dbReference>
<feature type="transmembrane region" description="Helical" evidence="7">
    <location>
        <begin position="52"/>
        <end position="78"/>
    </location>
</feature>
<evidence type="ECO:0000313" key="8">
    <source>
        <dbReference type="EMBL" id="SMQ65014.1"/>
    </source>
</evidence>
<keyword evidence="9" id="KW-1185">Reference proteome</keyword>
<dbReference type="GO" id="GO:0042910">
    <property type="term" value="F:xenobiotic transmembrane transporter activity"/>
    <property type="evidence" value="ECO:0007669"/>
    <property type="project" value="InterPro"/>
</dbReference>
<feature type="transmembrane region" description="Helical" evidence="7">
    <location>
        <begin position="322"/>
        <end position="341"/>
    </location>
</feature>
<name>A0A1Y6EQR5_9HYPH</name>
<evidence type="ECO:0000256" key="3">
    <source>
        <dbReference type="ARBA" id="ARBA00022475"/>
    </source>
</evidence>
<feature type="transmembrane region" description="Helical" evidence="7">
    <location>
        <begin position="422"/>
        <end position="440"/>
    </location>
</feature>
<dbReference type="OrthoDB" id="9806302at2"/>
<dbReference type="InterPro" id="IPR048279">
    <property type="entry name" value="MdtK-like"/>
</dbReference>
<dbReference type="EMBL" id="FXWK01000001">
    <property type="protein sequence ID" value="SMQ65014.1"/>
    <property type="molecule type" value="Genomic_DNA"/>
</dbReference>
<accession>A0A1Y6EQR5</accession>
<reference evidence="9" key="1">
    <citation type="submission" date="2017-04" db="EMBL/GenBank/DDBJ databases">
        <authorList>
            <person name="Varghese N."/>
            <person name="Submissions S."/>
        </authorList>
    </citation>
    <scope>NUCLEOTIDE SEQUENCE [LARGE SCALE GENOMIC DNA]</scope>
</reference>
<dbReference type="AlphaFoldDB" id="A0A1Y6EQR5"/>
<feature type="transmembrane region" description="Helical" evidence="7">
    <location>
        <begin position="389"/>
        <end position="410"/>
    </location>
</feature>
<dbReference type="PIRSF" id="PIRSF006603">
    <property type="entry name" value="DinF"/>
    <property type="match status" value="1"/>
</dbReference>
<feature type="transmembrane region" description="Helical" evidence="7">
    <location>
        <begin position="361"/>
        <end position="382"/>
    </location>
</feature>
<gene>
    <name evidence="8" type="ORF">SAMN06295905_1117</name>
</gene>
<keyword evidence="2" id="KW-0813">Transport</keyword>
<sequence>MNPHSTRPLWQRFALFLVPLMASNILQALSGTINSIYVGQMIGVEALAATATFFPILFFLMSFIIGLSAGSTILIGQAWGAKNIDKVKQVTGTTLATAFVLGLVVAIGGGLFTEQIMTVLGAPENIRHLAVGYARIVLIGMPGFFLFLVVTSVLRGVGDTITPLFSLIMSMVVSLLVTPALIQGWFGLPQLGVDAAAWAMIAGFATVLIFLFVYMRARNMPLAPDGVLLGAVLRPDFKLLGLILKLGIPAGLQMVISSIAGIVVVGLVNRFGSDATAAYGALGQVMSYVQFPAMSIGIAASIFAAQAIGARRNDQLGEITKTALVLNLIITGGLIVLAYLFSQHVVALFITDPSVVDLTETLLHVVLWSILCFGWSVVFSGIMRASGTVYAPMLLSLACILLIELPGAIWLSQTSLGLTGIWVAYAASFTMMLILQAAWYQFVWKRKTIVALV</sequence>
<feature type="transmembrane region" description="Helical" evidence="7">
    <location>
        <begin position="195"/>
        <end position="214"/>
    </location>
</feature>
<evidence type="ECO:0000256" key="1">
    <source>
        <dbReference type="ARBA" id="ARBA00004429"/>
    </source>
</evidence>
<feature type="transmembrane region" description="Helical" evidence="7">
    <location>
        <begin position="242"/>
        <end position="268"/>
    </location>
</feature>
<proteinExistence type="predicted"/>
<dbReference type="RefSeq" id="WP_086469485.1">
    <property type="nucleotide sequence ID" value="NZ_FXWK01000001.1"/>
</dbReference>
<keyword evidence="6 7" id="KW-0472">Membrane</keyword>
<dbReference type="InterPro" id="IPR052031">
    <property type="entry name" value="Membrane_Transporter-Flippase"/>
</dbReference>
<evidence type="ECO:0000256" key="4">
    <source>
        <dbReference type="ARBA" id="ARBA00022692"/>
    </source>
</evidence>
<dbReference type="PANTHER" id="PTHR43549:SF3">
    <property type="entry name" value="MULTIDRUG RESISTANCE PROTEIN YPNP-RELATED"/>
    <property type="match status" value="1"/>
</dbReference>
<evidence type="ECO:0000256" key="6">
    <source>
        <dbReference type="ARBA" id="ARBA00023136"/>
    </source>
</evidence>
<evidence type="ECO:0000313" key="9">
    <source>
        <dbReference type="Proteomes" id="UP000194474"/>
    </source>
</evidence>
<evidence type="ECO:0000256" key="2">
    <source>
        <dbReference type="ARBA" id="ARBA00022448"/>
    </source>
</evidence>
<dbReference type="InterPro" id="IPR002528">
    <property type="entry name" value="MATE_fam"/>
</dbReference>
<feature type="transmembrane region" description="Helical" evidence="7">
    <location>
        <begin position="288"/>
        <end position="310"/>
    </location>
</feature>
<organism evidence="8 9">
    <name type="scientific">Devosia lucknowensis</name>
    <dbReference type="NCBI Taxonomy" id="1096929"/>
    <lineage>
        <taxon>Bacteria</taxon>
        <taxon>Pseudomonadati</taxon>
        <taxon>Pseudomonadota</taxon>
        <taxon>Alphaproteobacteria</taxon>
        <taxon>Hyphomicrobiales</taxon>
        <taxon>Devosiaceae</taxon>
        <taxon>Devosia</taxon>
    </lineage>
</organism>
<dbReference type="PANTHER" id="PTHR43549">
    <property type="entry name" value="MULTIDRUG RESISTANCE PROTEIN YPNP-RELATED"/>
    <property type="match status" value="1"/>
</dbReference>